<sequence>MMEGVKGFHELETQVKKGFYTRDYSKTLTYNCNFDFYQSPAVNWRDTVSCVMAPRPPNPKELPQVCGETMVDYSTQVMLLARRLFVLLSEAPGLNPSYLNDIGCSEGLMFFGHYYPACPEPDLTMGISSHSDSSFLTVLLQDQIGGLQVQCDNHWVDVEPNTSALVINVGDLMQLISNDEFKSSQHRVLTKSIGPRVSVACFLRQQLPPENSRVYGPVKELVSEENPPVFRKTAVKEFVKYYYAKGLNVISALEHFRLLDLTMKAGTTKQSDPDFLTVLVQDHIRALQILHQNRWIDVTPRVLMGLLHQLISGFEILVDWSWRRTPQRQGMRDFAGTPGTMTGLFLRISQCVFAAGSITAISTTSSFFNFTAFWYSSALLFSSIMLFGFACMIRQSYLIASMGLQVIWSFGLALLDSYALVRGKILHNSLLVSLFAVGDWVTATLSLAAASASAGITVLLFHDLGHCGFVGECQKYQMAVALAFLSWVSIATSSIIMLWLMVEG</sequence>
<evidence type="ECO:0000256" key="5">
    <source>
        <dbReference type="ARBA" id="ARBA00022692"/>
    </source>
</evidence>
<evidence type="ECO:0000313" key="13">
    <source>
        <dbReference type="EMBL" id="CAI0559048.1"/>
    </source>
</evidence>
<dbReference type="Proteomes" id="UP001154282">
    <property type="component" value="Unassembled WGS sequence"/>
</dbReference>
<comment type="similarity">
    <text evidence="3">Belongs to the iron/ascorbate-dependent oxidoreductase family.</text>
</comment>
<feature type="domain" description="Fe2OG dioxygenase" evidence="12">
    <location>
        <begin position="104"/>
        <end position="207"/>
    </location>
</feature>
<evidence type="ECO:0000256" key="1">
    <source>
        <dbReference type="ARBA" id="ARBA00004651"/>
    </source>
</evidence>
<evidence type="ECO:0000313" key="14">
    <source>
        <dbReference type="Proteomes" id="UP001154282"/>
    </source>
</evidence>
<protein>
    <recommendedName>
        <fullName evidence="12">Fe2OG dioxygenase domain-containing protein</fullName>
    </recommendedName>
</protein>
<evidence type="ECO:0000256" key="7">
    <source>
        <dbReference type="ARBA" id="ARBA00022989"/>
    </source>
</evidence>
<dbReference type="GO" id="GO:0005886">
    <property type="term" value="C:plasma membrane"/>
    <property type="evidence" value="ECO:0007669"/>
    <property type="project" value="UniProtKB-SubCell"/>
</dbReference>
<evidence type="ECO:0000256" key="11">
    <source>
        <dbReference type="SAM" id="Phobius"/>
    </source>
</evidence>
<dbReference type="Pfam" id="PF04535">
    <property type="entry name" value="CASP_dom"/>
    <property type="match status" value="1"/>
</dbReference>
<feature type="transmembrane region" description="Helical" evidence="11">
    <location>
        <begin position="367"/>
        <end position="390"/>
    </location>
</feature>
<keyword evidence="8" id="KW-0560">Oxidoreductase</keyword>
<dbReference type="GO" id="GO:0051213">
    <property type="term" value="F:dioxygenase activity"/>
    <property type="evidence" value="ECO:0007669"/>
    <property type="project" value="UniProtKB-ARBA"/>
</dbReference>
<dbReference type="PANTHER" id="PTHR10209">
    <property type="entry name" value="OXIDOREDUCTASE, 2OG-FE II OXYGENASE FAMILY PROTEIN"/>
    <property type="match status" value="1"/>
</dbReference>
<dbReference type="SUPFAM" id="SSF51197">
    <property type="entry name" value="Clavaminate synthase-like"/>
    <property type="match status" value="2"/>
</dbReference>
<evidence type="ECO:0000256" key="4">
    <source>
        <dbReference type="ARBA" id="ARBA00022475"/>
    </source>
</evidence>
<dbReference type="PROSITE" id="PS51471">
    <property type="entry name" value="FE2OG_OXY"/>
    <property type="match status" value="1"/>
</dbReference>
<dbReference type="InterPro" id="IPR005123">
    <property type="entry name" value="Oxoglu/Fe-dep_dioxygenase_dom"/>
</dbReference>
<dbReference type="InterPro" id="IPR027443">
    <property type="entry name" value="IPNS-like_sf"/>
</dbReference>
<keyword evidence="5 11" id="KW-0812">Transmembrane</keyword>
<reference evidence="13" key="1">
    <citation type="submission" date="2022-08" db="EMBL/GenBank/DDBJ databases">
        <authorList>
            <person name="Gutierrez-Valencia J."/>
        </authorList>
    </citation>
    <scope>NUCLEOTIDE SEQUENCE</scope>
</reference>
<feature type="transmembrane region" description="Helical" evidence="11">
    <location>
        <begin position="482"/>
        <end position="502"/>
    </location>
</feature>
<keyword evidence="14" id="KW-1185">Reference proteome</keyword>
<evidence type="ECO:0000256" key="9">
    <source>
        <dbReference type="ARBA" id="ARBA00023004"/>
    </source>
</evidence>
<dbReference type="InterPro" id="IPR044861">
    <property type="entry name" value="IPNS-like_FE2OG_OXY"/>
</dbReference>
<dbReference type="Pfam" id="PF03171">
    <property type="entry name" value="2OG-FeII_Oxy"/>
    <property type="match status" value="1"/>
</dbReference>
<keyword evidence="10 11" id="KW-0472">Membrane</keyword>
<feature type="transmembrane region" description="Helical" evidence="11">
    <location>
        <begin position="440"/>
        <end position="461"/>
    </location>
</feature>
<evidence type="ECO:0000256" key="10">
    <source>
        <dbReference type="ARBA" id="ARBA00023136"/>
    </source>
</evidence>
<keyword evidence="4" id="KW-1003">Cell membrane</keyword>
<dbReference type="Gene3D" id="2.60.120.330">
    <property type="entry name" value="B-lactam Antibiotic, Isopenicillin N Synthase, Chain"/>
    <property type="match status" value="2"/>
</dbReference>
<evidence type="ECO:0000259" key="12">
    <source>
        <dbReference type="PROSITE" id="PS51471"/>
    </source>
</evidence>
<dbReference type="GO" id="GO:0046872">
    <property type="term" value="F:metal ion binding"/>
    <property type="evidence" value="ECO:0007669"/>
    <property type="project" value="UniProtKB-KW"/>
</dbReference>
<comment type="caution">
    <text evidence="13">The sequence shown here is derived from an EMBL/GenBank/DDBJ whole genome shotgun (WGS) entry which is preliminary data.</text>
</comment>
<organism evidence="13 14">
    <name type="scientific">Linum tenue</name>
    <dbReference type="NCBI Taxonomy" id="586396"/>
    <lineage>
        <taxon>Eukaryota</taxon>
        <taxon>Viridiplantae</taxon>
        <taxon>Streptophyta</taxon>
        <taxon>Embryophyta</taxon>
        <taxon>Tracheophyta</taxon>
        <taxon>Spermatophyta</taxon>
        <taxon>Magnoliopsida</taxon>
        <taxon>eudicotyledons</taxon>
        <taxon>Gunneridae</taxon>
        <taxon>Pentapetalae</taxon>
        <taxon>rosids</taxon>
        <taxon>fabids</taxon>
        <taxon>Malpighiales</taxon>
        <taxon>Linaceae</taxon>
        <taxon>Linum</taxon>
    </lineage>
</organism>
<dbReference type="EMBL" id="CAMGYJ010000011">
    <property type="protein sequence ID" value="CAI0559048.1"/>
    <property type="molecule type" value="Genomic_DNA"/>
</dbReference>
<comment type="subcellular location">
    <subcellularLocation>
        <location evidence="1">Cell membrane</location>
        <topology evidence="1">Multi-pass membrane protein</topology>
    </subcellularLocation>
</comment>
<keyword evidence="7 11" id="KW-1133">Transmembrane helix</keyword>
<feature type="transmembrane region" description="Helical" evidence="11">
    <location>
        <begin position="397"/>
        <end position="420"/>
    </location>
</feature>
<keyword evidence="9" id="KW-0408">Iron</keyword>
<dbReference type="PANTHER" id="PTHR10209:SF123">
    <property type="entry name" value="FE2OG DIOXYGENASE DOMAIN-CONTAINING PROTEIN"/>
    <property type="match status" value="1"/>
</dbReference>
<keyword evidence="6" id="KW-0479">Metal-binding</keyword>
<proteinExistence type="inferred from homology"/>
<accession>A0AAV0RRC4</accession>
<evidence type="ECO:0000256" key="2">
    <source>
        <dbReference type="ARBA" id="ARBA00007651"/>
    </source>
</evidence>
<evidence type="ECO:0000256" key="6">
    <source>
        <dbReference type="ARBA" id="ARBA00022723"/>
    </source>
</evidence>
<gene>
    <name evidence="13" type="ORF">LITE_LOCUS49035</name>
</gene>
<dbReference type="AlphaFoldDB" id="A0AAV0RRC4"/>
<dbReference type="InterPro" id="IPR006702">
    <property type="entry name" value="CASP_dom"/>
</dbReference>
<comment type="similarity">
    <text evidence="2">Belongs to the Casparian strip membrane proteins (CASP) family.</text>
</comment>
<name>A0AAV0RRC4_9ROSI</name>
<dbReference type="PRINTS" id="PR00682">
    <property type="entry name" value="IPNSYNTHASE"/>
</dbReference>
<evidence type="ECO:0000256" key="3">
    <source>
        <dbReference type="ARBA" id="ARBA00008056"/>
    </source>
</evidence>
<evidence type="ECO:0000256" key="8">
    <source>
        <dbReference type="ARBA" id="ARBA00023002"/>
    </source>
</evidence>